<comment type="function">
    <text evidence="13">Catalyzes the third of the four reactions of the long-chain fatty acids elongation cycle. This endoplasmic reticulum-bound enzymatic process, allows the addition of two carbons to the chain of long- and very long-chain fatty acids/VLCFAs per cycle. This enzyme catalyzes the dehydration of the 3-hydroxyacyl-CoA intermediate into trans-2,3-enoyl-CoA, within each cycle of fatty acid elongation. Thereby, it participates to the production of VLCFAs of different chain lengths that are involved in multiple biological processes as precursors of membrane lipids and lipid mediators.</text>
</comment>
<keyword evidence="7 13" id="KW-0276">Fatty acid metabolism</keyword>
<keyword evidence="6 13" id="KW-0812">Transmembrane</keyword>
<evidence type="ECO:0000256" key="4">
    <source>
        <dbReference type="ARBA" id="ARBA00013122"/>
    </source>
</evidence>
<comment type="subcellular location">
    <subcellularLocation>
        <location evidence="13">Endoplasmic reticulum membrane</location>
        <topology evidence="13">Multi-pass membrane protein</topology>
    </subcellularLocation>
    <subcellularLocation>
        <location evidence="1">Membrane</location>
        <topology evidence="1">Multi-pass membrane protein</topology>
    </subcellularLocation>
</comment>
<keyword evidence="13" id="KW-0256">Endoplasmic reticulum</keyword>
<evidence type="ECO:0000256" key="10">
    <source>
        <dbReference type="ARBA" id="ARBA00023136"/>
    </source>
</evidence>
<feature type="transmembrane region" description="Helical" evidence="13">
    <location>
        <begin position="154"/>
        <end position="180"/>
    </location>
</feature>
<keyword evidence="5 13" id="KW-0444">Lipid biosynthesis</keyword>
<evidence type="ECO:0000256" key="2">
    <source>
        <dbReference type="ARBA" id="ARBA00005194"/>
    </source>
</evidence>
<dbReference type="Pfam" id="PF04387">
    <property type="entry name" value="PTPLA"/>
    <property type="match status" value="1"/>
</dbReference>
<evidence type="ECO:0000256" key="7">
    <source>
        <dbReference type="ARBA" id="ARBA00022832"/>
    </source>
</evidence>
<sequence>MFPPIGVVTEDYRRAYLFLYNLFQFVGFLYILIVMTIRYLKSGPDSMNDTYKVVGMPFKFCQALQILEIIHPMLKFTGGSPFMPFVQVLHVVQAMIIMVGGRLFITFAMIDAEPRMHSKPVVFYIFLIYSLAEIVRYPYYMLKTYNYAVDCLTWLRYTLWIVLYPLGFLCEGVIILRNIPYFEETGRFSLSLPNALNFSFYFPTILRVYLLLGYFPALYFVMTYMRRQRQHILAPRHKVD</sequence>
<dbReference type="Proteomes" id="UP001235939">
    <property type="component" value="Chromosome 01"/>
</dbReference>
<dbReference type="PANTHER" id="PTHR11035">
    <property type="entry name" value="VERY-LONG-CHAIN (3R)-3-HYDROXYACYL-COA DEHYDRATASE"/>
    <property type="match status" value="1"/>
</dbReference>
<evidence type="ECO:0000313" key="14">
    <source>
        <dbReference type="EMBL" id="UYV60274.1"/>
    </source>
</evidence>
<protein>
    <recommendedName>
        <fullName evidence="4 13">Very-long-chain (3R)-3-hydroxyacyl-CoA dehydratase</fullName>
        <ecNumber evidence="4 13">4.2.1.134</ecNumber>
    </recommendedName>
</protein>
<comment type="pathway">
    <text evidence="2 13">Lipid metabolism; fatty acid biosynthesis.</text>
</comment>
<evidence type="ECO:0000256" key="9">
    <source>
        <dbReference type="ARBA" id="ARBA00023098"/>
    </source>
</evidence>
<feature type="transmembrane region" description="Helical" evidence="13">
    <location>
        <begin position="200"/>
        <end position="221"/>
    </location>
</feature>
<dbReference type="PANTHER" id="PTHR11035:SF35">
    <property type="entry name" value="VERY-LONG-CHAIN (3R)-3-HYDROXYACYL-COA DEHYDRATASE"/>
    <property type="match status" value="1"/>
</dbReference>
<keyword evidence="15" id="KW-1185">Reference proteome</keyword>
<dbReference type="EMBL" id="CP092863">
    <property type="protein sequence ID" value="UYV60274.1"/>
    <property type="molecule type" value="Genomic_DNA"/>
</dbReference>
<feature type="transmembrane region" description="Helical" evidence="13">
    <location>
        <begin position="15"/>
        <end position="37"/>
    </location>
</feature>
<evidence type="ECO:0000256" key="3">
    <source>
        <dbReference type="ARBA" id="ARBA00007811"/>
    </source>
</evidence>
<evidence type="ECO:0000256" key="8">
    <source>
        <dbReference type="ARBA" id="ARBA00022989"/>
    </source>
</evidence>
<evidence type="ECO:0000256" key="5">
    <source>
        <dbReference type="ARBA" id="ARBA00022516"/>
    </source>
</evidence>
<gene>
    <name evidence="14" type="ORF">LAZ67_1000670</name>
</gene>
<keyword evidence="8 13" id="KW-1133">Transmembrane helix</keyword>
<comment type="catalytic activity">
    <reaction evidence="13">
        <text>a very-long-chain (3R)-3-hydroxyacyl-CoA = a very-long-chain (2E)-enoyl-CoA + H2O</text>
        <dbReference type="Rhea" id="RHEA:45812"/>
        <dbReference type="ChEBI" id="CHEBI:15377"/>
        <dbReference type="ChEBI" id="CHEBI:83728"/>
        <dbReference type="ChEBI" id="CHEBI:85440"/>
        <dbReference type="EC" id="4.2.1.134"/>
    </reaction>
</comment>
<evidence type="ECO:0000256" key="6">
    <source>
        <dbReference type="ARBA" id="ARBA00022692"/>
    </source>
</evidence>
<evidence type="ECO:0000256" key="12">
    <source>
        <dbReference type="ARBA" id="ARBA00023239"/>
    </source>
</evidence>
<keyword evidence="9 13" id="KW-0443">Lipid metabolism</keyword>
<evidence type="ECO:0000256" key="11">
    <source>
        <dbReference type="ARBA" id="ARBA00023160"/>
    </source>
</evidence>
<keyword evidence="10 13" id="KW-0472">Membrane</keyword>
<evidence type="ECO:0000256" key="1">
    <source>
        <dbReference type="ARBA" id="ARBA00004141"/>
    </source>
</evidence>
<dbReference type="InterPro" id="IPR007482">
    <property type="entry name" value="Tyr_Pase-like_PTPLA"/>
</dbReference>
<dbReference type="EC" id="4.2.1.134" evidence="4 13"/>
<evidence type="ECO:0000313" key="15">
    <source>
        <dbReference type="Proteomes" id="UP001235939"/>
    </source>
</evidence>
<accession>A0ABY6JUZ8</accession>
<feature type="transmembrane region" description="Helical" evidence="13">
    <location>
        <begin position="122"/>
        <end position="142"/>
    </location>
</feature>
<organism evidence="14 15">
    <name type="scientific">Cordylochernes scorpioides</name>
    <dbReference type="NCBI Taxonomy" id="51811"/>
    <lineage>
        <taxon>Eukaryota</taxon>
        <taxon>Metazoa</taxon>
        <taxon>Ecdysozoa</taxon>
        <taxon>Arthropoda</taxon>
        <taxon>Chelicerata</taxon>
        <taxon>Arachnida</taxon>
        <taxon>Pseudoscorpiones</taxon>
        <taxon>Cheliferoidea</taxon>
        <taxon>Chernetidae</taxon>
        <taxon>Cordylochernes</taxon>
    </lineage>
</organism>
<name>A0ABY6JUZ8_9ARAC</name>
<evidence type="ECO:0000256" key="13">
    <source>
        <dbReference type="RuleBase" id="RU363109"/>
    </source>
</evidence>
<proteinExistence type="inferred from homology"/>
<keyword evidence="12 13" id="KW-0456">Lyase</keyword>
<reference evidence="14 15" key="1">
    <citation type="submission" date="2022-01" db="EMBL/GenBank/DDBJ databases">
        <title>A chromosomal length assembly of Cordylochernes scorpioides.</title>
        <authorList>
            <person name="Zeh D."/>
            <person name="Zeh J."/>
        </authorList>
    </citation>
    <scope>NUCLEOTIDE SEQUENCE [LARGE SCALE GENOMIC DNA]</scope>
    <source>
        <strain evidence="14">IN4F17</strain>
        <tissue evidence="14">Whole Body</tissue>
    </source>
</reference>
<comment type="similarity">
    <text evidence="3 13">Belongs to the very long-chain fatty acids dehydratase HACD family.</text>
</comment>
<feature type="transmembrane region" description="Helical" evidence="13">
    <location>
        <begin position="88"/>
        <end position="110"/>
    </location>
</feature>
<keyword evidence="11 13" id="KW-0275">Fatty acid biosynthesis</keyword>